<dbReference type="EMBL" id="JALLBG020000168">
    <property type="protein sequence ID" value="KAL3760880.1"/>
    <property type="molecule type" value="Genomic_DNA"/>
</dbReference>
<keyword evidence="3" id="KW-0812">Transmembrane</keyword>
<feature type="compositionally biased region" description="Polar residues" evidence="2">
    <location>
        <begin position="208"/>
        <end position="227"/>
    </location>
</feature>
<feature type="region of interest" description="Disordered" evidence="2">
    <location>
        <begin position="86"/>
        <end position="227"/>
    </location>
</feature>
<name>A0ABD3M9V1_9STRA</name>
<sequence length="494" mass="55860">MAKKLRFHLFHKKNKGPPGGIEVKTAIASNNVTNSSNGSNSKGFINDKNGAVPSLDVAEDEVSAMTPATGMPPDSPDRLRNLSSLLRPASQSTPTDTINEEEEKSDEDRGALDLNFPDDDDDISAMTPTSPQRWEERWGEVGGGDDAEKKKGKKKNQLRWKGVSPRNILPGEDSPGGITVYEEDEASSSGWERRQQQHHNQQHQQQNVTPTPIPASSSNLLQDRQSSSSSWLTRTKYFQKAIDSSFEMIDVDKSGDVSLEELYAGLLLIHLNMAVYVGPPACRPASKVYVTEIFHLLDTDNSGSLTKDEYATVVKILYSQVFTRIVMQWSLTLMREFYRCQYYFVTVVVTLFKLNTLSLSFIRHITLRYFLKCGKSVVPFITQYIIKYITVLYFTSSEFWNDNSEYLGPLQNLLWKVWSLILSFTIVERAVQSLSSMVKMVPRGMWKTLPFTILTLGQTSVLLPWVLHHVENIFRRAAQSDAVKNVDENQTRKK</sequence>
<keyword evidence="6" id="KW-1185">Reference proteome</keyword>
<dbReference type="Pfam" id="PF13202">
    <property type="entry name" value="EF-hand_5"/>
    <property type="match status" value="2"/>
</dbReference>
<proteinExistence type="predicted"/>
<gene>
    <name evidence="5" type="ORF">ACHAWU_009559</name>
</gene>
<dbReference type="SUPFAM" id="SSF47473">
    <property type="entry name" value="EF-hand"/>
    <property type="match status" value="1"/>
</dbReference>
<dbReference type="InterPro" id="IPR011992">
    <property type="entry name" value="EF-hand-dom_pair"/>
</dbReference>
<comment type="caution">
    <text evidence="5">The sequence shown here is derived from an EMBL/GenBank/DDBJ whole genome shotgun (WGS) entry which is preliminary data.</text>
</comment>
<dbReference type="InterPro" id="IPR018247">
    <property type="entry name" value="EF_Hand_1_Ca_BS"/>
</dbReference>
<dbReference type="AlphaFoldDB" id="A0ABD3M9V1"/>
<dbReference type="InterPro" id="IPR002048">
    <property type="entry name" value="EF_hand_dom"/>
</dbReference>
<dbReference type="Gene3D" id="1.10.238.10">
    <property type="entry name" value="EF-hand"/>
    <property type="match status" value="1"/>
</dbReference>
<dbReference type="PROSITE" id="PS00018">
    <property type="entry name" value="EF_HAND_1"/>
    <property type="match status" value="2"/>
</dbReference>
<feature type="region of interest" description="Disordered" evidence="2">
    <location>
        <begin position="32"/>
        <end position="52"/>
    </location>
</feature>
<feature type="domain" description="EF-hand" evidence="4">
    <location>
        <begin position="285"/>
        <end position="320"/>
    </location>
</feature>
<dbReference type="SMART" id="SM00054">
    <property type="entry name" value="EFh"/>
    <property type="match status" value="2"/>
</dbReference>
<evidence type="ECO:0000256" key="1">
    <source>
        <dbReference type="ARBA" id="ARBA00022837"/>
    </source>
</evidence>
<evidence type="ECO:0000256" key="2">
    <source>
        <dbReference type="SAM" id="MobiDB-lite"/>
    </source>
</evidence>
<feature type="transmembrane region" description="Helical" evidence="3">
    <location>
        <begin position="342"/>
        <end position="365"/>
    </location>
</feature>
<evidence type="ECO:0000256" key="3">
    <source>
        <dbReference type="SAM" id="Phobius"/>
    </source>
</evidence>
<evidence type="ECO:0000259" key="4">
    <source>
        <dbReference type="PROSITE" id="PS50222"/>
    </source>
</evidence>
<reference evidence="5 6" key="1">
    <citation type="submission" date="2024-10" db="EMBL/GenBank/DDBJ databases">
        <title>Updated reference genomes for cyclostephanoid diatoms.</title>
        <authorList>
            <person name="Roberts W.R."/>
            <person name="Alverson A.J."/>
        </authorList>
    </citation>
    <scope>NUCLEOTIDE SEQUENCE [LARGE SCALE GENOMIC DNA]</scope>
    <source>
        <strain evidence="5 6">AJA232-27</strain>
    </source>
</reference>
<dbReference type="Proteomes" id="UP001530293">
    <property type="component" value="Unassembled WGS sequence"/>
</dbReference>
<keyword evidence="3" id="KW-1133">Transmembrane helix</keyword>
<accession>A0ABD3M9V1</accession>
<evidence type="ECO:0000313" key="5">
    <source>
        <dbReference type="EMBL" id="KAL3760880.1"/>
    </source>
</evidence>
<keyword evidence="3" id="KW-0472">Membrane</keyword>
<keyword evidence="1" id="KW-0106">Calcium</keyword>
<organism evidence="5 6">
    <name type="scientific">Discostella pseudostelligera</name>
    <dbReference type="NCBI Taxonomy" id="259834"/>
    <lineage>
        <taxon>Eukaryota</taxon>
        <taxon>Sar</taxon>
        <taxon>Stramenopiles</taxon>
        <taxon>Ochrophyta</taxon>
        <taxon>Bacillariophyta</taxon>
        <taxon>Coscinodiscophyceae</taxon>
        <taxon>Thalassiosirophycidae</taxon>
        <taxon>Stephanodiscales</taxon>
        <taxon>Stephanodiscaceae</taxon>
        <taxon>Discostella</taxon>
    </lineage>
</organism>
<protein>
    <recommendedName>
        <fullName evidence="4">EF-hand domain-containing protein</fullName>
    </recommendedName>
</protein>
<dbReference type="PROSITE" id="PS50222">
    <property type="entry name" value="EF_HAND_2"/>
    <property type="match status" value="2"/>
</dbReference>
<feature type="compositionally biased region" description="Polar residues" evidence="2">
    <location>
        <begin position="86"/>
        <end position="97"/>
    </location>
</feature>
<feature type="compositionally biased region" description="Low complexity" evidence="2">
    <location>
        <begin position="32"/>
        <end position="41"/>
    </location>
</feature>
<evidence type="ECO:0000313" key="6">
    <source>
        <dbReference type="Proteomes" id="UP001530293"/>
    </source>
</evidence>
<feature type="domain" description="EF-hand" evidence="4">
    <location>
        <begin position="237"/>
        <end position="272"/>
    </location>
</feature>